<keyword evidence="3" id="KW-1185">Reference proteome</keyword>
<evidence type="ECO:0000313" key="3">
    <source>
        <dbReference type="Proteomes" id="UP000026961"/>
    </source>
</evidence>
<feature type="region of interest" description="Disordered" evidence="1">
    <location>
        <begin position="37"/>
        <end position="66"/>
    </location>
</feature>
<evidence type="ECO:0000256" key="1">
    <source>
        <dbReference type="SAM" id="MobiDB-lite"/>
    </source>
</evidence>
<sequence>MPAFNAAPFLPHPIAMQPHPAASLPLPAREPASYAGEVRYGREVARSGQGTPYPEALPSHRRPDQHRLNLVIPVDSASPSTLPLSSPPVANSQPSTTAAVAARDQMRLWASTPRPRGESRPCRRRLCGRAVSDSTLKQRPGEEGKGARVVVRWRRSPPMSPLP</sequence>
<dbReference type="AlphaFoldDB" id="A0A0D9Z9L5"/>
<proteinExistence type="predicted"/>
<dbReference type="EnsemblPlants" id="OGLUM03G24140.1">
    <property type="protein sequence ID" value="OGLUM03G24140.1"/>
    <property type="gene ID" value="OGLUM03G24140"/>
</dbReference>
<organism evidence="2">
    <name type="scientific">Oryza glumipatula</name>
    <dbReference type="NCBI Taxonomy" id="40148"/>
    <lineage>
        <taxon>Eukaryota</taxon>
        <taxon>Viridiplantae</taxon>
        <taxon>Streptophyta</taxon>
        <taxon>Embryophyta</taxon>
        <taxon>Tracheophyta</taxon>
        <taxon>Spermatophyta</taxon>
        <taxon>Magnoliopsida</taxon>
        <taxon>Liliopsida</taxon>
        <taxon>Poales</taxon>
        <taxon>Poaceae</taxon>
        <taxon>BOP clade</taxon>
        <taxon>Oryzoideae</taxon>
        <taxon>Oryzeae</taxon>
        <taxon>Oryzinae</taxon>
        <taxon>Oryza</taxon>
    </lineage>
</organism>
<reference evidence="2" key="2">
    <citation type="submission" date="2018-05" db="EMBL/GenBank/DDBJ databases">
        <title>OgluRS3 (Oryza glumaepatula Reference Sequence Version 3).</title>
        <authorList>
            <person name="Zhang J."/>
            <person name="Kudrna D."/>
            <person name="Lee S."/>
            <person name="Talag J."/>
            <person name="Welchert J."/>
            <person name="Wing R.A."/>
        </authorList>
    </citation>
    <scope>NUCLEOTIDE SEQUENCE [LARGE SCALE GENOMIC DNA]</scope>
</reference>
<name>A0A0D9Z9L5_9ORYZ</name>
<feature type="region of interest" description="Disordered" evidence="1">
    <location>
        <begin position="78"/>
        <end position="163"/>
    </location>
</feature>
<evidence type="ECO:0000313" key="2">
    <source>
        <dbReference type="EnsemblPlants" id="OGLUM03G24140.1"/>
    </source>
</evidence>
<dbReference type="Gramene" id="OGLUM03G24140.1">
    <property type="protein sequence ID" value="OGLUM03G24140.1"/>
    <property type="gene ID" value="OGLUM03G24140"/>
</dbReference>
<feature type="compositionally biased region" description="Polar residues" evidence="1">
    <location>
        <begin position="89"/>
        <end position="98"/>
    </location>
</feature>
<accession>A0A0D9Z9L5</accession>
<protein>
    <submittedName>
        <fullName evidence="2">Uncharacterized protein</fullName>
    </submittedName>
</protein>
<dbReference type="Proteomes" id="UP000026961">
    <property type="component" value="Chromosome 3"/>
</dbReference>
<reference evidence="2" key="1">
    <citation type="submission" date="2015-04" db="UniProtKB">
        <authorList>
            <consortium name="EnsemblPlants"/>
        </authorList>
    </citation>
    <scope>IDENTIFICATION</scope>
</reference>
<dbReference type="HOGENOM" id="CLU_1550000_0_0_1"/>
<feature type="compositionally biased region" description="Low complexity" evidence="1">
    <location>
        <begin position="78"/>
        <end position="88"/>
    </location>
</feature>